<dbReference type="Pfam" id="PF00111">
    <property type="entry name" value="Fer2"/>
    <property type="match status" value="1"/>
</dbReference>
<comment type="cofactor">
    <cofactor evidence="17">
        <name>[2Fe-2S] cluster</name>
        <dbReference type="ChEBI" id="CHEBI:190135"/>
    </cofactor>
</comment>
<keyword evidence="12" id="KW-0408">Iron</keyword>
<keyword evidence="16" id="KW-0326">Glycosidase</keyword>
<evidence type="ECO:0000256" key="1">
    <source>
        <dbReference type="ARBA" id="ARBA00001924"/>
    </source>
</evidence>
<dbReference type="InterPro" id="IPR001764">
    <property type="entry name" value="Glyco_hydro_3_N"/>
</dbReference>
<keyword evidence="8" id="KW-0378">Hydrolase</keyword>
<dbReference type="PROSITE" id="PS51085">
    <property type="entry name" value="2FE2S_FER_2"/>
    <property type="match status" value="1"/>
</dbReference>
<keyword evidence="7" id="KW-0479">Metal-binding</keyword>
<dbReference type="InterPro" id="IPR036010">
    <property type="entry name" value="2Fe-2S_ferredoxin-like_sf"/>
</dbReference>
<keyword evidence="9" id="KW-0274">FAD</keyword>
<dbReference type="SMART" id="SM01008">
    <property type="entry name" value="Ald_Xan_dh_C"/>
    <property type="match status" value="1"/>
</dbReference>
<dbReference type="GO" id="GO:0005506">
    <property type="term" value="F:iron ion binding"/>
    <property type="evidence" value="ECO:0007669"/>
    <property type="project" value="InterPro"/>
</dbReference>
<evidence type="ECO:0000256" key="11">
    <source>
        <dbReference type="ARBA" id="ARBA00023002"/>
    </source>
</evidence>
<evidence type="ECO:0000256" key="6">
    <source>
        <dbReference type="ARBA" id="ARBA00022714"/>
    </source>
</evidence>
<dbReference type="SUPFAM" id="SSF54292">
    <property type="entry name" value="2Fe-2S ferredoxin-like"/>
    <property type="match status" value="1"/>
</dbReference>
<dbReference type="InterPro" id="IPR002888">
    <property type="entry name" value="2Fe-2S-bd"/>
</dbReference>
<dbReference type="PROSITE" id="PS00197">
    <property type="entry name" value="2FE2S_FER_1"/>
    <property type="match status" value="1"/>
</dbReference>
<evidence type="ECO:0000256" key="14">
    <source>
        <dbReference type="ARBA" id="ARBA00023027"/>
    </source>
</evidence>
<dbReference type="Pfam" id="PF20256">
    <property type="entry name" value="MoCoBD_2"/>
    <property type="match status" value="1"/>
</dbReference>
<dbReference type="InterPro" id="IPR016208">
    <property type="entry name" value="Ald_Oxase/xanthine_DH-like"/>
</dbReference>
<dbReference type="FunFam" id="3.20.20.300:FF:000056">
    <property type="match status" value="1"/>
</dbReference>
<evidence type="ECO:0000256" key="3">
    <source>
        <dbReference type="ARBA" id="ARBA00006849"/>
    </source>
</evidence>
<sequence length="1911" mass="208127">MARKLVFAVNGERFELAEVDPSTTLLEFLRTQTRFRGPKLGCGEGGCGACVVLLSTYHPVNEQVKEFSVSSCLTLLCSINFCSVTTSEGLGNSEDGFHPIHQRFAGFHASQCGFCTPGMCMSLFSALTNADNTSRPEPPGGFSKITKTEAEKAIAGNLCRCTGYRPIVDVCKSFAADVDLEDLGLNTFWKKGNKDATVCRLPCHSHKRICTFPEFLKSEIKSSMDILDNFKNMGLPECQWYRPTSIEELYELLNSDAFLETHVKLVVGNTGSGVYKENNLYDKYIDLKGIPELSVIRRDSGGVSFGAAVTISMAIEVLKQKNESELHSNERLVFSKIADHMDKVATPFIRNMASLGGNLIMAQRSQFASDVATILLAVGSTISLQTDSERLVLPLEEFLQRPPCDDRTVLINIHIPFSTSVMESSSGAKGCISSEPTKEANILFETYRAAPRPLGNAIAYVNSAFLAHVTSYNISGDLVIHNIHLAFGAYGSEHAVRARKVENFLVGKSVTASVLLGAIKLLKETIIPNEHTPHSRYRSSLAIAFLFKFFQPLLKDLSVPEKNIQMSVSSAAATIENSNGCISGFADDLPRKASNFKQLDQVNNPDLILSSEQMVEFCKDYHPVGDPIKKTGVELQASGEAIYVDDIPSPKYCLYGAFVNSTRPLAHIKGIKFKSTSSPQKAFTFIGADDIPKGGQNVGLSCEFGTESLFAHSLTECAGQPLGIVIAETQRQANMAAKQADVQYCTENLEPPILSVEDAVRRSSFFKVPPFLCPQKVGDLSKGMAEADHKILSAEVKLGSQYYFYMETQTALAIPDEDNCLLVYTSTQCPEIAQGTIAKCLGIPAHNVRVITRRVGGGFGGKGPRSVPIATACALAAFRLRHPVRMYLDRKTDMIMTGGRHPMHINYSVGFKSDGKITALHVDILVNAGITVDISVIIPCNMVSALKKYNWGALSFDIRLCKTNFSTKSAMRGPGEVQGSFIAESVIEHVASFLSIDVNSVRKKNLHTYDSLMLYYEGSAGDAPEYTLPTMIDELASSASYFDHLEIIRHFNSCNKWRKRGISLVPVVYQVVLRPTPGKVSILTDGSIVVEVGGIEIGQGLWTKVKQMTAFALGQLWVDGSQNLLDRVRIIQADTLSLVQGGLTAGSTTSEASCEAVRLSCNVLVDRLKSLKQSLEDKTGSISWDTLIFQANMQSVNLSESTYWVPEDASIRYLNFGAAISEVEVDVLTGATIILRTDLIYDCGQSLNPAVDLGQIEGAFVQGIGFFMCEEYLENSDGLVISDASGEPPLVLASSIHSATREAIIAARMEFSTATGPDSSSSFRLDVPATMPVVKELCGLDNVEKDPELVKRIGAATALEVRATGIPYVFAPCIAVCRDPRWGRCYESYSEDHNIVQQMTEIIPGLQGDVPAKYRKGVPYVSGKEKVAACAKHYVGDGGTHNGINENNTIVNRAGLLSIHMPAYLNSIIKGVSTIMVSYSSWNGVKMHANHDLVTGYLKNTLRIREKVAACAKHYVGDGGTHNGINENNTIVNRAGLLSIHMPAYLNSIIKGVSTIMVSYSSWNGVKMHANHDLVTGYLKNTLRFRGFVISDWQGIDRITSSPGANYTYSVQAGISAGIDMVMVPYNYSEFINDLTSLVKKNVIPLSRIDDAVRRILRVKFTIGLFENPLADLSLVDQLGKKEHRDLAREAVRKSLVLLKNGKSINDSFLPLPKKVAKILIAGSHASNLGYQCGGWTIEWQGDSGNITVGTTILDAVRSAIDPSTEVVYSENPDSNIVKGNDFSYAIVVVGEPPYTETAGDNLNLELPDPGPSIIQTVCGNIKCVVVIISGRPVVIEPYVPLVDALVAAWLPGTEGQGLTDVLFGDYGFTGKLSRTWFKSVDQLPMNVGDKHYDPLFPFGFGLTTKPASGR</sequence>
<evidence type="ECO:0000256" key="15">
    <source>
        <dbReference type="ARBA" id="ARBA00023070"/>
    </source>
</evidence>
<gene>
    <name evidence="21" type="ORF">C4D60_Mb09t09590</name>
</gene>
<dbReference type="Gene3D" id="3.30.465.10">
    <property type="match status" value="1"/>
</dbReference>
<dbReference type="GO" id="GO:0051537">
    <property type="term" value="F:2 iron, 2 sulfur cluster binding"/>
    <property type="evidence" value="ECO:0007669"/>
    <property type="project" value="UniProtKB-KW"/>
</dbReference>
<dbReference type="Pfam" id="PF00941">
    <property type="entry name" value="FAD_binding_5"/>
    <property type="match status" value="1"/>
</dbReference>
<keyword evidence="14" id="KW-0520">NAD</keyword>
<dbReference type="Gene3D" id="3.90.1170.50">
    <property type="entry name" value="Aldehyde oxidase/xanthine dehydrogenase, a/b hammerhead"/>
    <property type="match status" value="1"/>
</dbReference>
<evidence type="ECO:0000256" key="2">
    <source>
        <dbReference type="ARBA" id="ARBA00001974"/>
    </source>
</evidence>
<dbReference type="InterPro" id="IPR036962">
    <property type="entry name" value="Glyco_hydro_3_N_sf"/>
</dbReference>
<dbReference type="InterPro" id="IPR046867">
    <property type="entry name" value="AldOxase/xan_DH_MoCoBD2"/>
</dbReference>
<keyword evidence="6" id="KW-0001">2Fe-2S</keyword>
<dbReference type="SUPFAM" id="SSF55447">
    <property type="entry name" value="CO dehydrogenase flavoprotein C-terminal domain-like"/>
    <property type="match status" value="1"/>
</dbReference>
<dbReference type="STRING" id="52838.A0A4S8IFB2"/>
<dbReference type="InterPro" id="IPR000674">
    <property type="entry name" value="Ald_Oxase/Xan_DH_a/b"/>
</dbReference>
<evidence type="ECO:0000256" key="12">
    <source>
        <dbReference type="ARBA" id="ARBA00023004"/>
    </source>
</evidence>
<dbReference type="Gene3D" id="3.10.20.30">
    <property type="match status" value="1"/>
</dbReference>
<evidence type="ECO:0000313" key="21">
    <source>
        <dbReference type="EMBL" id="THU46880.1"/>
    </source>
</evidence>
<dbReference type="InterPro" id="IPR001041">
    <property type="entry name" value="2Fe-2S_ferredoxin-type"/>
</dbReference>
<evidence type="ECO:0000256" key="16">
    <source>
        <dbReference type="ARBA" id="ARBA00023295"/>
    </source>
</evidence>
<evidence type="ECO:0000256" key="10">
    <source>
        <dbReference type="ARBA" id="ARBA00022865"/>
    </source>
</evidence>
<protein>
    <submittedName>
        <fullName evidence="21">Uncharacterized protein</fullName>
    </submittedName>
</protein>
<dbReference type="InterPro" id="IPR005107">
    <property type="entry name" value="CO_DH_flav_C"/>
</dbReference>
<dbReference type="Pfam" id="PF01799">
    <property type="entry name" value="Fer2_2"/>
    <property type="match status" value="1"/>
</dbReference>
<dbReference type="InterPro" id="IPR006058">
    <property type="entry name" value="2Fe2S_fd_BS"/>
</dbReference>
<keyword evidence="4" id="KW-0500">Molybdenum</keyword>
<dbReference type="InterPro" id="IPR037165">
    <property type="entry name" value="AldOxase/xan_DH_Mopterin-bd_sf"/>
</dbReference>
<dbReference type="InterPro" id="IPR016169">
    <property type="entry name" value="FAD-bd_PCMH_sub2"/>
</dbReference>
<dbReference type="SUPFAM" id="SSF47741">
    <property type="entry name" value="CO dehydrogenase ISP C-domain like"/>
    <property type="match status" value="1"/>
</dbReference>
<dbReference type="InterPro" id="IPR008274">
    <property type="entry name" value="AldOxase/xan_DH_MoCoBD1"/>
</dbReference>
<dbReference type="FunFam" id="3.10.20.30:FF:000012">
    <property type="entry name" value="Xanthine dehydrogenase/oxidase"/>
    <property type="match status" value="1"/>
</dbReference>
<proteinExistence type="inferred from homology"/>
<dbReference type="Pfam" id="PF01315">
    <property type="entry name" value="Ald_Xan_dh_C"/>
    <property type="match status" value="1"/>
</dbReference>
<comment type="caution">
    <text evidence="21">The sequence shown here is derived from an EMBL/GenBank/DDBJ whole genome shotgun (WGS) entry which is preliminary data.</text>
</comment>
<dbReference type="PROSITE" id="PS51387">
    <property type="entry name" value="FAD_PCMH"/>
    <property type="match status" value="1"/>
</dbReference>
<dbReference type="InterPro" id="IPR016166">
    <property type="entry name" value="FAD-bd_PCMH"/>
</dbReference>
<feature type="domain" description="2Fe-2S ferredoxin-type" evidence="19">
    <location>
        <begin position="3"/>
        <end position="90"/>
    </location>
</feature>
<evidence type="ECO:0000256" key="18">
    <source>
        <dbReference type="ARBA" id="ARBA00066063"/>
    </source>
</evidence>
<dbReference type="Pfam" id="PF00933">
    <property type="entry name" value="Glyco_hydro_3"/>
    <property type="match status" value="2"/>
</dbReference>
<dbReference type="SUPFAM" id="SSF52279">
    <property type="entry name" value="Beta-D-glucan exohydrolase, C-terminal domain"/>
    <property type="match status" value="1"/>
</dbReference>
<keyword evidence="13" id="KW-0411">Iron-sulfur</keyword>
<feature type="domain" description="FAD-binding PCMH-type" evidence="20">
    <location>
        <begin position="233"/>
        <end position="420"/>
    </location>
</feature>
<dbReference type="Gene3D" id="3.40.50.1700">
    <property type="entry name" value="Glycoside hydrolase family 3 C-terminal domain"/>
    <property type="match status" value="1"/>
</dbReference>
<evidence type="ECO:0000256" key="8">
    <source>
        <dbReference type="ARBA" id="ARBA00022801"/>
    </source>
</evidence>
<dbReference type="FunFam" id="3.30.365.10:FF:000001">
    <property type="entry name" value="Xanthine dehydrogenase oxidase"/>
    <property type="match status" value="1"/>
</dbReference>
<keyword evidence="15" id="KW-0073">Auxin biosynthesis</keyword>
<evidence type="ECO:0000259" key="20">
    <source>
        <dbReference type="PROSITE" id="PS51387"/>
    </source>
</evidence>
<dbReference type="InterPro" id="IPR036318">
    <property type="entry name" value="FAD-bd_PCMH-like_sf"/>
</dbReference>
<keyword evidence="11" id="KW-0560">Oxidoreductase</keyword>
<dbReference type="GO" id="GO:0009688">
    <property type="term" value="P:abscisic acid biosynthetic process"/>
    <property type="evidence" value="ECO:0007669"/>
    <property type="project" value="UniProtKB-KW"/>
</dbReference>
<dbReference type="EMBL" id="PYDT01000010">
    <property type="protein sequence ID" value="THU46880.1"/>
    <property type="molecule type" value="Genomic_DNA"/>
</dbReference>
<dbReference type="GO" id="GO:0004031">
    <property type="term" value="F:aldehyde oxidase activity"/>
    <property type="evidence" value="ECO:0007669"/>
    <property type="project" value="UniProtKB-ARBA"/>
</dbReference>
<evidence type="ECO:0000256" key="17">
    <source>
        <dbReference type="ARBA" id="ARBA00034078"/>
    </source>
</evidence>
<dbReference type="Pfam" id="PF02738">
    <property type="entry name" value="MoCoBD_1"/>
    <property type="match status" value="1"/>
</dbReference>
<dbReference type="FunFam" id="3.30.390.50:FF:000003">
    <property type="entry name" value="Aldehyde oxidase1"/>
    <property type="match status" value="1"/>
</dbReference>
<dbReference type="GO" id="GO:0004553">
    <property type="term" value="F:hydrolase activity, hydrolyzing O-glycosyl compounds"/>
    <property type="evidence" value="ECO:0007669"/>
    <property type="project" value="InterPro"/>
</dbReference>
<dbReference type="Gene3D" id="3.30.365.10">
    <property type="entry name" value="Aldehyde oxidase/xanthine dehydrogenase, molybdopterin binding domain"/>
    <property type="match status" value="4"/>
</dbReference>
<dbReference type="InterPro" id="IPR036881">
    <property type="entry name" value="Glyco_hydro_3_C_sf"/>
</dbReference>
<dbReference type="InterPro" id="IPR017853">
    <property type="entry name" value="GH"/>
</dbReference>
<dbReference type="SUPFAM" id="SSF56176">
    <property type="entry name" value="FAD-binding/transporter-associated domain-like"/>
    <property type="match status" value="1"/>
</dbReference>
<dbReference type="InterPro" id="IPR036884">
    <property type="entry name" value="2Fe-2S-bd_dom_sf"/>
</dbReference>
<dbReference type="GO" id="GO:0009851">
    <property type="term" value="P:auxin biosynthetic process"/>
    <property type="evidence" value="ECO:0007669"/>
    <property type="project" value="UniProtKB-KW"/>
</dbReference>
<dbReference type="Pfam" id="PF01915">
    <property type="entry name" value="Glyco_hydro_3_C"/>
    <property type="match status" value="1"/>
</dbReference>
<evidence type="ECO:0000313" key="22">
    <source>
        <dbReference type="Proteomes" id="UP000317650"/>
    </source>
</evidence>
<dbReference type="Gene3D" id="1.10.150.120">
    <property type="entry name" value="[2Fe-2S]-binding domain"/>
    <property type="match status" value="1"/>
</dbReference>
<dbReference type="Proteomes" id="UP000317650">
    <property type="component" value="Chromosome 9"/>
</dbReference>
<keyword evidence="10" id="KW-0937">Abscisic acid biosynthesis</keyword>
<dbReference type="Gene3D" id="3.20.20.300">
    <property type="entry name" value="Glycoside hydrolase, family 3, N-terminal domain"/>
    <property type="match status" value="2"/>
</dbReference>
<dbReference type="InterPro" id="IPR012675">
    <property type="entry name" value="Beta-grasp_dom_sf"/>
</dbReference>
<dbReference type="InterPro" id="IPR002346">
    <property type="entry name" value="Mopterin_DH_FAD-bd"/>
</dbReference>
<evidence type="ECO:0000256" key="5">
    <source>
        <dbReference type="ARBA" id="ARBA00022630"/>
    </source>
</evidence>
<keyword evidence="5" id="KW-0285">Flavoprotein</keyword>
<dbReference type="InterPro" id="IPR036856">
    <property type="entry name" value="Ald_Oxase/Xan_DH_a/b_sf"/>
</dbReference>
<keyword evidence="22" id="KW-1185">Reference proteome</keyword>
<dbReference type="SMART" id="SM01092">
    <property type="entry name" value="CO_deh_flav_C"/>
    <property type="match status" value="1"/>
</dbReference>
<dbReference type="FunFam" id="1.10.150.120:FF:000006">
    <property type="entry name" value="Aldehyde oxidase"/>
    <property type="match status" value="1"/>
</dbReference>
<comment type="cofactor">
    <cofactor evidence="2">
        <name>FAD</name>
        <dbReference type="ChEBI" id="CHEBI:57692"/>
    </cofactor>
</comment>
<evidence type="ECO:0000256" key="13">
    <source>
        <dbReference type="ARBA" id="ARBA00023014"/>
    </source>
</evidence>
<dbReference type="GO" id="GO:0005975">
    <property type="term" value="P:carbohydrate metabolic process"/>
    <property type="evidence" value="ECO:0007669"/>
    <property type="project" value="InterPro"/>
</dbReference>
<name>A0A4S8IFB2_MUSBA</name>
<dbReference type="PANTHER" id="PTHR11908:SF132">
    <property type="entry name" value="ALDEHYDE OXIDASE 1-RELATED"/>
    <property type="match status" value="1"/>
</dbReference>
<dbReference type="SUPFAM" id="SSF51445">
    <property type="entry name" value="(Trans)glycosidases"/>
    <property type="match status" value="2"/>
</dbReference>
<comment type="similarity">
    <text evidence="3">Belongs to the xanthine dehydrogenase family.</text>
</comment>
<dbReference type="FunFam" id="3.40.50.1700:FF:000002">
    <property type="entry name" value="Glycosyl hydrolase family protein"/>
    <property type="match status" value="1"/>
</dbReference>
<dbReference type="InterPro" id="IPR002772">
    <property type="entry name" value="Glyco_hydro_3_C"/>
</dbReference>
<comment type="subunit">
    <text evidence="18">Aldehyde oxidases (AO) are homodimers and heterodimers of AO subunits.</text>
</comment>
<dbReference type="InterPro" id="IPR036683">
    <property type="entry name" value="CO_DH_flav_C_dom_sf"/>
</dbReference>
<comment type="cofactor">
    <cofactor evidence="1">
        <name>Mo-molybdopterin</name>
        <dbReference type="ChEBI" id="CHEBI:71302"/>
    </cofactor>
</comment>
<dbReference type="Pfam" id="PF03450">
    <property type="entry name" value="CO_deh_flav_C"/>
    <property type="match status" value="1"/>
</dbReference>
<evidence type="ECO:0000256" key="4">
    <source>
        <dbReference type="ARBA" id="ARBA00022505"/>
    </source>
</evidence>
<dbReference type="SUPFAM" id="SSF54665">
    <property type="entry name" value="CO dehydrogenase molybdoprotein N-domain-like"/>
    <property type="match status" value="1"/>
</dbReference>
<dbReference type="PANTHER" id="PTHR11908">
    <property type="entry name" value="XANTHINE DEHYDROGENASE"/>
    <property type="match status" value="1"/>
</dbReference>
<evidence type="ECO:0000256" key="7">
    <source>
        <dbReference type="ARBA" id="ARBA00022723"/>
    </source>
</evidence>
<evidence type="ECO:0000256" key="9">
    <source>
        <dbReference type="ARBA" id="ARBA00022827"/>
    </source>
</evidence>
<dbReference type="Gene3D" id="3.30.390.50">
    <property type="entry name" value="CO dehydrogenase flavoprotein, C-terminal domain"/>
    <property type="match status" value="1"/>
</dbReference>
<organism evidence="21 22">
    <name type="scientific">Musa balbisiana</name>
    <name type="common">Banana</name>
    <dbReference type="NCBI Taxonomy" id="52838"/>
    <lineage>
        <taxon>Eukaryota</taxon>
        <taxon>Viridiplantae</taxon>
        <taxon>Streptophyta</taxon>
        <taxon>Embryophyta</taxon>
        <taxon>Tracheophyta</taxon>
        <taxon>Spermatophyta</taxon>
        <taxon>Magnoliopsida</taxon>
        <taxon>Liliopsida</taxon>
        <taxon>Zingiberales</taxon>
        <taxon>Musaceae</taxon>
        <taxon>Musa</taxon>
    </lineage>
</organism>
<accession>A0A4S8IFB2</accession>
<dbReference type="SUPFAM" id="SSF56003">
    <property type="entry name" value="Molybdenum cofactor-binding domain"/>
    <property type="match status" value="1"/>
</dbReference>
<dbReference type="GO" id="GO:0071949">
    <property type="term" value="F:FAD binding"/>
    <property type="evidence" value="ECO:0007669"/>
    <property type="project" value="InterPro"/>
</dbReference>
<dbReference type="Gene3D" id="3.30.43.10">
    <property type="entry name" value="Uridine Diphospho-n-acetylenolpyruvylglucosamine Reductase, domain 2"/>
    <property type="match status" value="1"/>
</dbReference>
<dbReference type="InterPro" id="IPR016167">
    <property type="entry name" value="FAD-bd_PCMH_sub1"/>
</dbReference>
<reference evidence="21 22" key="1">
    <citation type="journal article" date="2019" name="Nat. Plants">
        <title>Genome sequencing of Musa balbisiana reveals subgenome evolution and function divergence in polyploid bananas.</title>
        <authorList>
            <person name="Yao X."/>
        </authorList>
    </citation>
    <scope>NUCLEOTIDE SEQUENCE [LARGE SCALE GENOMIC DNA]</scope>
    <source>
        <strain evidence="22">cv. DH-PKW</strain>
        <tissue evidence="21">Leaves</tissue>
    </source>
</reference>
<evidence type="ECO:0000259" key="19">
    <source>
        <dbReference type="PROSITE" id="PS51085"/>
    </source>
</evidence>